<dbReference type="AlphaFoldDB" id="A0A150QQ76"/>
<dbReference type="InterPro" id="IPR036388">
    <property type="entry name" value="WH-like_DNA-bd_sf"/>
</dbReference>
<evidence type="ECO:0000259" key="7">
    <source>
        <dbReference type="Pfam" id="PF08281"/>
    </source>
</evidence>
<evidence type="ECO:0000313" key="8">
    <source>
        <dbReference type="EMBL" id="KYF70151.1"/>
    </source>
</evidence>
<dbReference type="InterPro" id="IPR007627">
    <property type="entry name" value="RNA_pol_sigma70_r2"/>
</dbReference>
<keyword evidence="3" id="KW-0731">Sigma factor</keyword>
<organism evidence="8 9">
    <name type="scientific">Sorangium cellulosum</name>
    <name type="common">Polyangium cellulosum</name>
    <dbReference type="NCBI Taxonomy" id="56"/>
    <lineage>
        <taxon>Bacteria</taxon>
        <taxon>Pseudomonadati</taxon>
        <taxon>Myxococcota</taxon>
        <taxon>Polyangia</taxon>
        <taxon>Polyangiales</taxon>
        <taxon>Polyangiaceae</taxon>
        <taxon>Sorangium</taxon>
    </lineage>
</organism>
<dbReference type="NCBIfam" id="TIGR02937">
    <property type="entry name" value="sigma70-ECF"/>
    <property type="match status" value="1"/>
</dbReference>
<feature type="compositionally biased region" description="Low complexity" evidence="5">
    <location>
        <begin position="24"/>
        <end position="37"/>
    </location>
</feature>
<dbReference type="Pfam" id="PF04542">
    <property type="entry name" value="Sigma70_r2"/>
    <property type="match status" value="1"/>
</dbReference>
<evidence type="ECO:0000256" key="4">
    <source>
        <dbReference type="ARBA" id="ARBA00023163"/>
    </source>
</evidence>
<feature type="domain" description="RNA polymerase sigma-70 region 2" evidence="6">
    <location>
        <begin position="58"/>
        <end position="120"/>
    </location>
</feature>
<dbReference type="SUPFAM" id="SSF88946">
    <property type="entry name" value="Sigma2 domain of RNA polymerase sigma factors"/>
    <property type="match status" value="1"/>
</dbReference>
<dbReference type="OrthoDB" id="9803470at2"/>
<comment type="caution">
    <text evidence="8">The sequence shown here is derived from an EMBL/GenBank/DDBJ whole genome shotgun (WGS) entry which is preliminary data.</text>
</comment>
<dbReference type="InterPro" id="IPR013324">
    <property type="entry name" value="RNA_pol_sigma_r3/r4-like"/>
</dbReference>
<dbReference type="Proteomes" id="UP000075260">
    <property type="component" value="Unassembled WGS sequence"/>
</dbReference>
<dbReference type="RefSeq" id="WP_061607826.1">
    <property type="nucleotide sequence ID" value="NZ_JEMA01000419.1"/>
</dbReference>
<dbReference type="EMBL" id="JEMA01000419">
    <property type="protein sequence ID" value="KYF70151.1"/>
    <property type="molecule type" value="Genomic_DNA"/>
</dbReference>
<dbReference type="InterPro" id="IPR013249">
    <property type="entry name" value="RNA_pol_sigma70_r4_t2"/>
</dbReference>
<feature type="region of interest" description="Disordered" evidence="5">
    <location>
        <begin position="13"/>
        <end position="43"/>
    </location>
</feature>
<evidence type="ECO:0000313" key="9">
    <source>
        <dbReference type="Proteomes" id="UP000075260"/>
    </source>
</evidence>
<evidence type="ECO:0000256" key="2">
    <source>
        <dbReference type="ARBA" id="ARBA00023015"/>
    </source>
</evidence>
<dbReference type="PANTHER" id="PTHR43133:SF59">
    <property type="entry name" value="ECF RNA POLYMERASE SIGMA FACTOR SIGR"/>
    <property type="match status" value="1"/>
</dbReference>
<evidence type="ECO:0000256" key="5">
    <source>
        <dbReference type="SAM" id="MobiDB-lite"/>
    </source>
</evidence>
<dbReference type="GO" id="GO:0016987">
    <property type="term" value="F:sigma factor activity"/>
    <property type="evidence" value="ECO:0007669"/>
    <property type="project" value="UniProtKB-KW"/>
</dbReference>
<dbReference type="Gene3D" id="1.10.1740.10">
    <property type="match status" value="1"/>
</dbReference>
<accession>A0A150QQ76</accession>
<reference evidence="8 9" key="1">
    <citation type="submission" date="2014-02" db="EMBL/GenBank/DDBJ databases">
        <title>The small core and large imbalanced accessory genome model reveals a collaborative survival strategy of Sorangium cellulosum strains in nature.</title>
        <authorList>
            <person name="Han K."/>
            <person name="Peng R."/>
            <person name="Blom J."/>
            <person name="Li Y.-Z."/>
        </authorList>
    </citation>
    <scope>NUCLEOTIDE SEQUENCE [LARGE SCALE GENOMIC DNA]</scope>
    <source>
        <strain evidence="8 9">So0008-312</strain>
    </source>
</reference>
<dbReference type="GO" id="GO:0006352">
    <property type="term" value="P:DNA-templated transcription initiation"/>
    <property type="evidence" value="ECO:0007669"/>
    <property type="project" value="InterPro"/>
</dbReference>
<comment type="similarity">
    <text evidence="1">Belongs to the sigma-70 factor family. ECF subfamily.</text>
</comment>
<evidence type="ECO:0000259" key="6">
    <source>
        <dbReference type="Pfam" id="PF04542"/>
    </source>
</evidence>
<gene>
    <name evidence="8" type="ORF">BE15_04380</name>
</gene>
<dbReference type="InterPro" id="IPR014284">
    <property type="entry name" value="RNA_pol_sigma-70_dom"/>
</dbReference>
<sequence length="243" mass="25927">MLVHAAHVPARSTIPAPLPPGVRPALGPGPSLGAAGTAPGGGPRAALDELLRGLVEMTPELFGRALRLSRSPATAEDLVQDTVERAIRFASNYEPGTNLRAWVHQILFSVFITRCRRSRRERNALDVLATDPCAWTAPERRAEMHALSPGVRRALATLPPSFRDTVVLVDLEEMSYKDAATQLGVPVGTVMSRLHRGRKLLAEALRGGAAPDLKIDVRDVSDVKAKADVSDVTTGVSDVKAAA</sequence>
<evidence type="ECO:0000256" key="3">
    <source>
        <dbReference type="ARBA" id="ARBA00023082"/>
    </source>
</evidence>
<dbReference type="Gene3D" id="1.10.10.10">
    <property type="entry name" value="Winged helix-like DNA-binding domain superfamily/Winged helix DNA-binding domain"/>
    <property type="match status" value="1"/>
</dbReference>
<name>A0A150QQ76_SORCE</name>
<dbReference type="GO" id="GO:0003677">
    <property type="term" value="F:DNA binding"/>
    <property type="evidence" value="ECO:0007669"/>
    <property type="project" value="InterPro"/>
</dbReference>
<protein>
    <submittedName>
        <fullName evidence="8">RNA polymerase subunit sigma</fullName>
    </submittedName>
</protein>
<dbReference type="PANTHER" id="PTHR43133">
    <property type="entry name" value="RNA POLYMERASE ECF-TYPE SIGMA FACTO"/>
    <property type="match status" value="1"/>
</dbReference>
<dbReference type="InterPro" id="IPR013325">
    <property type="entry name" value="RNA_pol_sigma_r2"/>
</dbReference>
<keyword evidence="2" id="KW-0805">Transcription regulation</keyword>
<dbReference type="InterPro" id="IPR039425">
    <property type="entry name" value="RNA_pol_sigma-70-like"/>
</dbReference>
<keyword evidence="4" id="KW-0804">Transcription</keyword>
<dbReference type="SUPFAM" id="SSF88659">
    <property type="entry name" value="Sigma3 and sigma4 domains of RNA polymerase sigma factors"/>
    <property type="match status" value="1"/>
</dbReference>
<evidence type="ECO:0000256" key="1">
    <source>
        <dbReference type="ARBA" id="ARBA00010641"/>
    </source>
</evidence>
<proteinExistence type="inferred from homology"/>
<dbReference type="Pfam" id="PF08281">
    <property type="entry name" value="Sigma70_r4_2"/>
    <property type="match status" value="1"/>
</dbReference>
<feature type="domain" description="RNA polymerase sigma factor 70 region 4 type 2" evidence="7">
    <location>
        <begin position="151"/>
        <end position="201"/>
    </location>
</feature>
<dbReference type="CDD" id="cd06171">
    <property type="entry name" value="Sigma70_r4"/>
    <property type="match status" value="1"/>
</dbReference>